<reference evidence="4" key="1">
    <citation type="journal article" date="2019" name="Int. J. Syst. Evol. Microbiol.">
        <title>The Global Catalogue of Microorganisms (GCM) 10K type strain sequencing project: providing services to taxonomists for standard genome sequencing and annotation.</title>
        <authorList>
            <consortium name="The Broad Institute Genomics Platform"/>
            <consortium name="The Broad Institute Genome Sequencing Center for Infectious Disease"/>
            <person name="Wu L."/>
            <person name="Ma J."/>
        </authorList>
    </citation>
    <scope>NUCLEOTIDE SEQUENCE [LARGE SCALE GENOMIC DNA]</scope>
    <source>
        <strain evidence="4">CCUG 43304</strain>
    </source>
</reference>
<feature type="transmembrane region" description="Helical" evidence="2">
    <location>
        <begin position="81"/>
        <end position="105"/>
    </location>
</feature>
<evidence type="ECO:0000313" key="3">
    <source>
        <dbReference type="EMBL" id="MFC6354982.1"/>
    </source>
</evidence>
<keyword evidence="4" id="KW-1185">Reference proteome</keyword>
<keyword evidence="2" id="KW-0472">Membrane</keyword>
<proteinExistence type="predicted"/>
<dbReference type="Pfam" id="PF19779">
    <property type="entry name" value="DUF6264"/>
    <property type="match status" value="1"/>
</dbReference>
<protein>
    <submittedName>
        <fullName evidence="3">DUF6264 family protein</fullName>
    </submittedName>
</protein>
<gene>
    <name evidence="3" type="ORF">ACFQB0_02490</name>
</gene>
<comment type="caution">
    <text evidence="3">The sequence shown here is derived from an EMBL/GenBank/DDBJ whole genome shotgun (WGS) entry which is preliminary data.</text>
</comment>
<dbReference type="InterPro" id="IPR046231">
    <property type="entry name" value="DUF6264"/>
</dbReference>
<dbReference type="RefSeq" id="WP_386727170.1">
    <property type="nucleotide sequence ID" value="NZ_JBHSTP010000001.1"/>
</dbReference>
<evidence type="ECO:0000256" key="1">
    <source>
        <dbReference type="SAM" id="MobiDB-lite"/>
    </source>
</evidence>
<feature type="transmembrane region" description="Helical" evidence="2">
    <location>
        <begin position="160"/>
        <end position="182"/>
    </location>
</feature>
<organism evidence="3 4">
    <name type="scientific">Luethyella okanaganae</name>
    <dbReference type="NCBI Taxonomy" id="69372"/>
    <lineage>
        <taxon>Bacteria</taxon>
        <taxon>Bacillati</taxon>
        <taxon>Actinomycetota</taxon>
        <taxon>Actinomycetes</taxon>
        <taxon>Micrococcales</taxon>
        <taxon>Microbacteriaceae</taxon>
        <taxon>Luethyella</taxon>
    </lineage>
</organism>
<dbReference type="Proteomes" id="UP001596306">
    <property type="component" value="Unassembled WGS sequence"/>
</dbReference>
<feature type="compositionally biased region" description="Low complexity" evidence="1">
    <location>
        <begin position="1"/>
        <end position="15"/>
    </location>
</feature>
<keyword evidence="2" id="KW-1133">Transmembrane helix</keyword>
<evidence type="ECO:0000256" key="2">
    <source>
        <dbReference type="SAM" id="Phobius"/>
    </source>
</evidence>
<keyword evidence="2" id="KW-0812">Transmembrane</keyword>
<dbReference type="EMBL" id="JBHSTP010000001">
    <property type="protein sequence ID" value="MFC6354982.1"/>
    <property type="molecule type" value="Genomic_DNA"/>
</dbReference>
<sequence>MAETPAEPSEPAEATGDQRPRPRFGELAPEGWAWRPPVDPTTAGGSGVAGRPSPPPGPSSSLKTSLPDGFRKPREIPRWDARLTIVLMVIGLFGLTLAISTQAALPEAIGLLHTQEGLDDYTPTAAVDGIIVAGGIAQAALWVGSVAASITLMLRRKRAFWVPLTAGVLSMIVLLIVAGFVAGTDPALIDFYSNIGGRSR</sequence>
<name>A0ABW1VDK0_9MICO</name>
<evidence type="ECO:0000313" key="4">
    <source>
        <dbReference type="Proteomes" id="UP001596306"/>
    </source>
</evidence>
<feature type="transmembrane region" description="Helical" evidence="2">
    <location>
        <begin position="125"/>
        <end position="148"/>
    </location>
</feature>
<feature type="region of interest" description="Disordered" evidence="1">
    <location>
        <begin position="1"/>
        <end position="69"/>
    </location>
</feature>
<accession>A0ABW1VDK0</accession>